<evidence type="ECO:0000313" key="2">
    <source>
        <dbReference type="Proteomes" id="UP000035017"/>
    </source>
</evidence>
<organism evidence="1 2">
    <name type="scientific">Agrobacterium tumefaciens</name>
    <dbReference type="NCBI Taxonomy" id="358"/>
    <lineage>
        <taxon>Bacteria</taxon>
        <taxon>Pseudomonadati</taxon>
        <taxon>Pseudomonadota</taxon>
        <taxon>Alphaproteobacteria</taxon>
        <taxon>Hyphomicrobiales</taxon>
        <taxon>Rhizobiaceae</taxon>
        <taxon>Rhizobium/Agrobacterium group</taxon>
        <taxon>Agrobacterium</taxon>
        <taxon>Agrobacterium tumefaciens complex</taxon>
    </lineage>
</organism>
<dbReference type="Proteomes" id="UP000035017">
    <property type="component" value="Unassembled WGS sequence"/>
</dbReference>
<reference evidence="1 2" key="1">
    <citation type="submission" date="2014-12" db="EMBL/GenBank/DDBJ databases">
        <title>16Stimator: statistical estimation of ribosomal gene copy numbers from draft genome assemblies.</title>
        <authorList>
            <person name="Perisin M.A."/>
            <person name="Vetter M."/>
            <person name="Gilbert J.A."/>
            <person name="Bergelson J."/>
        </authorList>
    </citation>
    <scope>NUCLEOTIDE SEQUENCE [LARGE SCALE GENOMIC DNA]</scope>
    <source>
        <strain evidence="1 2">MEJ076</strain>
    </source>
</reference>
<dbReference type="EMBL" id="JXQV01000012">
    <property type="protein sequence ID" value="KIQ01996.1"/>
    <property type="molecule type" value="Genomic_DNA"/>
</dbReference>
<evidence type="ECO:0008006" key="3">
    <source>
        <dbReference type="Google" id="ProtNLM"/>
    </source>
</evidence>
<protein>
    <recommendedName>
        <fullName evidence="3">PilZ domain-containing protein</fullName>
    </recommendedName>
</protein>
<dbReference type="OrthoDB" id="8277660at2"/>
<evidence type="ECO:0000313" key="1">
    <source>
        <dbReference type="EMBL" id="KIQ01996.1"/>
    </source>
</evidence>
<comment type="caution">
    <text evidence="1">The sequence shown here is derived from an EMBL/GenBank/DDBJ whole genome shotgun (WGS) entry which is preliminary data.</text>
</comment>
<dbReference type="AlphaFoldDB" id="A0A0D0K1F5"/>
<gene>
    <name evidence="1" type="ORF">RU07_14825</name>
</gene>
<name>A0A0D0K1F5_AGRTU</name>
<proteinExistence type="predicted"/>
<sequence length="117" mass="13571">MALNVNIRANDAVPHDQMYEKFLVDRPGKITFIGHHLSARNTMRCLIRNISLYGADIEVSPHLDLPTNFYLEVLGIRDEIGCTLIRREEEKATVGFNMLIDTEFLHHVRRLSFEMNM</sequence>
<accession>A0A0D0K1F5</accession>